<keyword evidence="2" id="KW-1185">Reference proteome</keyword>
<dbReference type="RefSeq" id="WP_207680822.1">
    <property type="nucleotide sequence ID" value="NZ_CP061800.1"/>
</dbReference>
<organism evidence="1 2">
    <name type="scientific">Desulfonema magnum</name>
    <dbReference type="NCBI Taxonomy" id="45655"/>
    <lineage>
        <taxon>Bacteria</taxon>
        <taxon>Pseudomonadati</taxon>
        <taxon>Thermodesulfobacteriota</taxon>
        <taxon>Desulfobacteria</taxon>
        <taxon>Desulfobacterales</taxon>
        <taxon>Desulfococcaceae</taxon>
        <taxon>Desulfonema</taxon>
    </lineage>
</organism>
<dbReference type="EMBL" id="CP061800">
    <property type="protein sequence ID" value="QTA84247.1"/>
    <property type="molecule type" value="Genomic_DNA"/>
</dbReference>
<dbReference type="AlphaFoldDB" id="A0A975BEW1"/>
<name>A0A975BEW1_9BACT</name>
<evidence type="ECO:0000313" key="1">
    <source>
        <dbReference type="EMBL" id="QTA84247.1"/>
    </source>
</evidence>
<proteinExistence type="predicted"/>
<accession>A0A975BEW1</accession>
<dbReference type="KEGG" id="dmm:dnm_002410"/>
<protein>
    <recommendedName>
        <fullName evidence="3">Carboxypeptidase regulatory-like domain-containing protein</fullName>
    </recommendedName>
</protein>
<reference evidence="1" key="1">
    <citation type="journal article" date="2021" name="Microb. Physiol.">
        <title>Proteogenomic Insights into the Physiology of Marine, Sulfate-Reducing, Filamentous Desulfonema limicola and Desulfonema magnum.</title>
        <authorList>
            <person name="Schnaars V."/>
            <person name="Wohlbrand L."/>
            <person name="Scheve S."/>
            <person name="Hinrichs C."/>
            <person name="Reinhardt R."/>
            <person name="Rabus R."/>
        </authorList>
    </citation>
    <scope>NUCLEOTIDE SEQUENCE</scope>
    <source>
        <strain evidence="1">4be13</strain>
    </source>
</reference>
<sequence>MNYLFKIQLCGHFCNECFEPLSEITVRLYSRSDEETANLAAANPKTTFSQLNDAQVKHKAPLLLAEGVTDEEGKVDLQLDDKYDGKAFDVDIQLTSSGEGDDKGKSRHLHLTTLAPTWRKYEDKFVAVWDYCLPQRICCLVLALLGRWVICGRVIHCESHQPVGGVEVSAFDRDWLQDDPLGKSLTDSDGRFLIEYTEAVFRPGTWIDIELVGGPDVYFHVRHPHTGAPLLIEPPSKGREPGRENVGHCFCVTLCLDGDMPHEDVYPPPVFTHIGAYNHQTHIDSSPGSSGLTLGDGRAFYNTIRLNGTLPKKFAGGQMEYCFDVREMQSDGTAITSWTPVSLSQIPRTVIGHLLKYAPAYPGDPNPIKSKPYTVNGNPGELEANVVAGWIRVPQESNAFGPGGFFQPNGNQITLDTESLGTWADVDLTGLVTGNSSTSTGQALVQNRYFALRMRVRKVGDPGSEQVAGVCQHLAVNNTLYDNILRHPAWMAQHRSDQLAVVMVDIGQLVVGGGCAEIENDLDVKFTAAHPTMGNVVITMSGPGGPYSFNLPGAVPGEQYGTATPNGFVVADLAPCAYIVTLRVQVLLTTGDDIPDDRYDQIAFCKA</sequence>
<dbReference type="Proteomes" id="UP000663722">
    <property type="component" value="Chromosome"/>
</dbReference>
<evidence type="ECO:0000313" key="2">
    <source>
        <dbReference type="Proteomes" id="UP000663722"/>
    </source>
</evidence>
<evidence type="ECO:0008006" key="3">
    <source>
        <dbReference type="Google" id="ProtNLM"/>
    </source>
</evidence>
<gene>
    <name evidence="1" type="ORF">dnm_002410</name>
</gene>